<dbReference type="Proteomes" id="UP000826271">
    <property type="component" value="Unassembled WGS sequence"/>
</dbReference>
<feature type="domain" description="Major facilitator superfamily (MFS) profile" evidence="12">
    <location>
        <begin position="995"/>
        <end position="1467"/>
    </location>
</feature>
<feature type="transmembrane region" description="Helical" evidence="11">
    <location>
        <begin position="233"/>
        <end position="256"/>
    </location>
</feature>
<feature type="transmembrane region" description="Helical" evidence="11">
    <location>
        <begin position="347"/>
        <end position="371"/>
    </location>
</feature>
<evidence type="ECO:0000256" key="11">
    <source>
        <dbReference type="SAM" id="Phobius"/>
    </source>
</evidence>
<feature type="transmembrane region" description="Helical" evidence="11">
    <location>
        <begin position="1139"/>
        <end position="1156"/>
    </location>
</feature>
<keyword evidence="8 11" id="KW-0472">Membrane</keyword>
<dbReference type="GO" id="GO:0015145">
    <property type="term" value="F:monosaccharide transmembrane transporter activity"/>
    <property type="evidence" value="ECO:0007669"/>
    <property type="project" value="InterPro"/>
</dbReference>
<accession>A0AAV6WM72</accession>
<gene>
    <name evidence="13" type="ORF">BUALT_Bualt15G0011100</name>
</gene>
<feature type="transmembrane region" description="Helical" evidence="11">
    <location>
        <begin position="1085"/>
        <end position="1104"/>
    </location>
</feature>
<dbReference type="EMBL" id="WHWC01000015">
    <property type="protein sequence ID" value="KAG8368110.1"/>
    <property type="molecule type" value="Genomic_DNA"/>
</dbReference>
<feature type="compositionally biased region" description="Low complexity" evidence="10">
    <location>
        <begin position="32"/>
        <end position="48"/>
    </location>
</feature>
<dbReference type="PROSITE" id="PS50850">
    <property type="entry name" value="MFS"/>
    <property type="match status" value="2"/>
</dbReference>
<evidence type="ECO:0000256" key="8">
    <source>
        <dbReference type="ARBA" id="ARBA00023136"/>
    </source>
</evidence>
<comment type="subcellular location">
    <subcellularLocation>
        <location evidence="1">Membrane</location>
        <topology evidence="1">Multi-pass membrane protein</topology>
    </subcellularLocation>
</comment>
<feature type="compositionally biased region" description="Pro residues" evidence="10">
    <location>
        <begin position="1"/>
        <end position="17"/>
    </location>
</feature>
<dbReference type="PANTHER" id="PTHR23500">
    <property type="entry name" value="SOLUTE CARRIER FAMILY 2, FACILITATED GLUCOSE TRANSPORTER"/>
    <property type="match status" value="1"/>
</dbReference>
<reference evidence="13" key="1">
    <citation type="submission" date="2019-10" db="EMBL/GenBank/DDBJ databases">
        <authorList>
            <person name="Zhang R."/>
            <person name="Pan Y."/>
            <person name="Wang J."/>
            <person name="Ma R."/>
            <person name="Yu S."/>
        </authorList>
    </citation>
    <scope>NUCLEOTIDE SEQUENCE</scope>
    <source>
        <strain evidence="13">LA-IB0</strain>
        <tissue evidence="13">Leaf</tissue>
    </source>
</reference>
<dbReference type="InterPro" id="IPR005829">
    <property type="entry name" value="Sugar_transporter_CS"/>
</dbReference>
<evidence type="ECO:0000313" key="14">
    <source>
        <dbReference type="Proteomes" id="UP000826271"/>
    </source>
</evidence>
<dbReference type="CDD" id="cd17361">
    <property type="entry name" value="MFS_STP"/>
    <property type="match status" value="1"/>
</dbReference>
<protein>
    <recommendedName>
        <fullName evidence="12">Major facilitator superfamily (MFS) profile domain-containing protein</fullName>
    </recommendedName>
</protein>
<evidence type="ECO:0000256" key="6">
    <source>
        <dbReference type="ARBA" id="ARBA00022847"/>
    </source>
</evidence>
<dbReference type="Pfam" id="PF13966">
    <property type="entry name" value="zf-RVT"/>
    <property type="match status" value="1"/>
</dbReference>
<organism evidence="13 14">
    <name type="scientific">Buddleja alternifolia</name>
    <dbReference type="NCBI Taxonomy" id="168488"/>
    <lineage>
        <taxon>Eukaryota</taxon>
        <taxon>Viridiplantae</taxon>
        <taxon>Streptophyta</taxon>
        <taxon>Embryophyta</taxon>
        <taxon>Tracheophyta</taxon>
        <taxon>Spermatophyta</taxon>
        <taxon>Magnoliopsida</taxon>
        <taxon>eudicotyledons</taxon>
        <taxon>Gunneridae</taxon>
        <taxon>Pentapetalae</taxon>
        <taxon>asterids</taxon>
        <taxon>lamiids</taxon>
        <taxon>Lamiales</taxon>
        <taxon>Scrophulariaceae</taxon>
        <taxon>Buddlejeae</taxon>
        <taxon>Buddleja</taxon>
    </lineage>
</organism>
<keyword evidence="7 11" id="KW-1133">Transmembrane helix</keyword>
<feature type="transmembrane region" description="Helical" evidence="11">
    <location>
        <begin position="1168"/>
        <end position="1189"/>
    </location>
</feature>
<proteinExistence type="inferred from homology"/>
<evidence type="ECO:0000256" key="10">
    <source>
        <dbReference type="SAM" id="MobiDB-lite"/>
    </source>
</evidence>
<dbReference type="Pfam" id="PF00083">
    <property type="entry name" value="Sugar_tr"/>
    <property type="match status" value="2"/>
</dbReference>
<feature type="transmembrane region" description="Helical" evidence="11">
    <location>
        <begin position="175"/>
        <end position="198"/>
    </location>
</feature>
<comment type="similarity">
    <text evidence="2">Belongs to the major facilitator superfamily. Sugar transporter (TC 2.A.1.1) family.</text>
</comment>
<feature type="domain" description="Major facilitator superfamily (MFS) profile" evidence="12">
    <location>
        <begin position="98"/>
        <end position="543"/>
    </location>
</feature>
<dbReference type="CDD" id="cd06222">
    <property type="entry name" value="RNase_H_like"/>
    <property type="match status" value="1"/>
</dbReference>
<feature type="transmembrane region" description="Helical" evidence="11">
    <location>
        <begin position="262"/>
        <end position="282"/>
    </location>
</feature>
<dbReference type="GO" id="GO:0015293">
    <property type="term" value="F:symporter activity"/>
    <property type="evidence" value="ECO:0007669"/>
    <property type="project" value="UniProtKB-KW"/>
</dbReference>
<dbReference type="Gene3D" id="1.20.1250.20">
    <property type="entry name" value="MFS general substrate transporter like domains"/>
    <property type="match status" value="2"/>
</dbReference>
<dbReference type="InterPro" id="IPR044730">
    <property type="entry name" value="RNase_H-like_dom_plant"/>
</dbReference>
<dbReference type="InterPro" id="IPR003663">
    <property type="entry name" value="Sugar/inositol_transpt"/>
</dbReference>
<feature type="transmembrane region" description="Helical" evidence="11">
    <location>
        <begin position="145"/>
        <end position="163"/>
    </location>
</feature>
<dbReference type="InterPro" id="IPR036259">
    <property type="entry name" value="MFS_trans_sf"/>
</dbReference>
<name>A0AAV6WM72_9LAMI</name>
<dbReference type="InterPro" id="IPR005828">
    <property type="entry name" value="MFS_sugar_transport-like"/>
</dbReference>
<feature type="transmembrane region" description="Helical" evidence="11">
    <location>
        <begin position="1051"/>
        <end position="1073"/>
    </location>
</feature>
<dbReference type="GO" id="GO:0016020">
    <property type="term" value="C:membrane"/>
    <property type="evidence" value="ECO:0007669"/>
    <property type="project" value="UniProtKB-SubCell"/>
</dbReference>
<feature type="transmembrane region" description="Helical" evidence="11">
    <location>
        <begin position="1110"/>
        <end position="1127"/>
    </location>
</feature>
<dbReference type="InterPro" id="IPR045262">
    <property type="entry name" value="STP/PLT_plant"/>
</dbReference>
<dbReference type="InterPro" id="IPR026960">
    <property type="entry name" value="RVT-Znf"/>
</dbReference>
<keyword evidence="4" id="KW-0762">Sugar transport</keyword>
<feature type="compositionally biased region" description="Polar residues" evidence="10">
    <location>
        <begin position="18"/>
        <end position="31"/>
    </location>
</feature>
<dbReference type="SUPFAM" id="SSF103473">
    <property type="entry name" value="MFS general substrate transporter"/>
    <property type="match status" value="2"/>
</dbReference>
<dbReference type="PRINTS" id="PR00171">
    <property type="entry name" value="SUGRTRNSPORT"/>
</dbReference>
<dbReference type="PANTHER" id="PTHR23500:SF603">
    <property type="entry name" value="SUGAR CARRIER PROTEIN C-LIKE"/>
    <property type="match status" value="1"/>
</dbReference>
<keyword evidence="3" id="KW-0813">Transport</keyword>
<dbReference type="InterPro" id="IPR020846">
    <property type="entry name" value="MFS_dom"/>
</dbReference>
<keyword evidence="14" id="KW-1185">Reference proteome</keyword>
<evidence type="ECO:0000256" key="1">
    <source>
        <dbReference type="ARBA" id="ARBA00004141"/>
    </source>
</evidence>
<evidence type="ECO:0000256" key="4">
    <source>
        <dbReference type="ARBA" id="ARBA00022597"/>
    </source>
</evidence>
<evidence type="ECO:0000256" key="7">
    <source>
        <dbReference type="ARBA" id="ARBA00022989"/>
    </source>
</evidence>
<evidence type="ECO:0000256" key="9">
    <source>
        <dbReference type="ARBA" id="ARBA00044504"/>
    </source>
</evidence>
<feature type="transmembrane region" description="Helical" evidence="11">
    <location>
        <begin position="204"/>
        <end position="221"/>
    </location>
</feature>
<feature type="transmembrane region" description="Helical" evidence="11">
    <location>
        <begin position="383"/>
        <end position="403"/>
    </location>
</feature>
<feature type="transmembrane region" description="Helical" evidence="11">
    <location>
        <begin position="1289"/>
        <end position="1309"/>
    </location>
</feature>
<keyword evidence="6" id="KW-0769">Symport</keyword>
<feature type="region of interest" description="Disordered" evidence="10">
    <location>
        <begin position="1"/>
        <end position="48"/>
    </location>
</feature>
<evidence type="ECO:0000256" key="5">
    <source>
        <dbReference type="ARBA" id="ARBA00022692"/>
    </source>
</evidence>
<evidence type="ECO:0000256" key="2">
    <source>
        <dbReference type="ARBA" id="ARBA00010992"/>
    </source>
</evidence>
<evidence type="ECO:0000313" key="13">
    <source>
        <dbReference type="EMBL" id="KAG8368110.1"/>
    </source>
</evidence>
<feature type="transmembrane region" description="Helical" evidence="11">
    <location>
        <begin position="101"/>
        <end position="118"/>
    </location>
</feature>
<keyword evidence="5 11" id="KW-0812">Transmembrane</keyword>
<dbReference type="PROSITE" id="PS00217">
    <property type="entry name" value="SUGAR_TRANSPORT_2"/>
    <property type="match status" value="2"/>
</dbReference>
<sequence>MVVPKPPGHGATAPPPSGTGTASVGDISTTISVPDSSTSLSPSSMPPASAAAHDLLQTLLSPPLNLSPNEVVSLILTNPSRPPALLRGSTRPRAHDQCMRHLYLTMLVGGVSSMAPFLEKFFPEVHQNYEASSTNQYCKFNSQKLQLFTSSLYLAAFIASLGASWVTKKFGHRKVMVMVAFMFSLGAVLTASAVNIAMLIGGRFLIGIAIGISNQSMPMYISEMSPDKYRRKFRIFFQFMIILGIHQASLVSHFMAKLGEDWGWRFCLGFGTWPPLIMLSFFQIDTPSSLVERGKNEEAKALLKRIHGIKVDVEAKFNDMVAEMKEAQLVQNPWNNLVNKKCYRPQLAMSILIPLFQQFTGINLILFYAPVLFKIIGFKHDTYFIFATITLFAYFFATNSSIYDSDRWGRRSLSLGGGIQMLIFQVLPKNNSSSCSLINTIPIGAAVLIRWRLSVSTDIPSWFTEAVDHIAAQSVTMAVNMFAAFIMSQFFLTMLCTSNVHEAGGLGGAYLDPEEEKMNLWSTLSLDSFEYSIWSCFVCRSSTCSVWLLFASKMSIDGGFEKVTLITVAAEQGVAQSIPIYFMSLYDIPSTVCLRRTKEMNRALVAKLAWKMCEDQPLLWINLLKSKYLRGVHFLEQTETTRTSSKIWKSIMGRQKCIKKGLCFTISANGHTRTWSDPWIPTLSGFRLTHGPANDREAVQTYLVKNFIDQGTLSWDLLALNRVFQPLVVDEIVKIRIPTCVEPRRILWTPSKNAIPSGAHLHKIIPEIDPVCIMCHGEEETEEHVFIKCPAARNAWWRSKWGIRTDNFVDKNMFDLVSILLDRNNQCFPNGDFHMEFLQFAVCLMELLWKNRNNRLHGNECDPIDKIVELADKKAQDHLKVQLAKCMKKRVCEQYDAFVPMNECLIVNIDAAYKDGVMCSGVVVRDSAGNFLFATANSNSAVDARDAELQAIRDACVWLEKAPFPNIQFANDCLGAIQGIMNHQEAVDWKYEILTLDIRAFFGFKPGWSLNFICRDGGVSSMAPFLEAFFPEVHRNEASTNQYCKFNSQKLQLFTSSLYLAAFIASFFASWIIKKFGHRKTMIMVGFLFSVGAVLTSSAVNIAMLIGGRFLIGIAIGFANQSMPMYISEMSPHKYRRHFSIVFQLTITFGILQAHVFNKDSIHFSENWGWRVSLGGGVSPLLIMLSFFLKDTPSSLVERGKNEEAKALLKRIHGIKADVEAEFNDMVATMKEARLVQNPWNNLVNKECYRPQLAMSILIPLFHQFTGISVVLFYAPVLFEIIGFKHDTYFIVATITVIVYLLASTVSIYGSDRWGTRSLFIGGGIQMFIFQVHRGSNVDQVEVQGFNRYTFVVRRGRGDMHMHIHGDVSMVMGGIGVVVPKRDISSRCTESRSKCHSGSQYVRRLHHEPILSHNVLHHAVWDLHLLCILLCNDDYLRHLFHAGDEEYSKRKDDTSVERTLVLEEIYE</sequence>
<evidence type="ECO:0000259" key="12">
    <source>
        <dbReference type="PROSITE" id="PS50850"/>
    </source>
</evidence>
<dbReference type="InterPro" id="IPR044778">
    <property type="entry name" value="MFS_STP/MST-like_plant"/>
</dbReference>
<comment type="caution">
    <text evidence="13">The sequence shown here is derived from an EMBL/GenBank/DDBJ whole genome shotgun (WGS) entry which is preliminary data.</text>
</comment>
<evidence type="ECO:0000256" key="3">
    <source>
        <dbReference type="ARBA" id="ARBA00022448"/>
    </source>
</evidence>
<feature type="transmembrane region" description="Helical" evidence="11">
    <location>
        <begin position="1253"/>
        <end position="1277"/>
    </location>
</feature>
<comment type="similarity">
    <text evidence="9">Belongs to the major facilitator superfamily. Phosphate:H(+) symporter (TC 2.A.1.9) family.</text>
</comment>
<feature type="transmembrane region" description="Helical" evidence="11">
    <location>
        <begin position="490"/>
        <end position="511"/>
    </location>
</feature>